<keyword evidence="2" id="KW-1133">Transmembrane helix</keyword>
<feature type="transmembrane region" description="Helical" evidence="2">
    <location>
        <begin position="102"/>
        <end position="122"/>
    </location>
</feature>
<dbReference type="EMBL" id="GG666623">
    <property type="protein sequence ID" value="EEN47976.1"/>
    <property type="molecule type" value="Genomic_DNA"/>
</dbReference>
<dbReference type="InterPro" id="IPR016186">
    <property type="entry name" value="C-type_lectin-like/link_sf"/>
</dbReference>
<dbReference type="InterPro" id="IPR050801">
    <property type="entry name" value="Ca-Dep_Lectins_ImmuneDev"/>
</dbReference>
<feature type="domain" description="C-type lectin" evidence="3">
    <location>
        <begin position="180"/>
        <end position="261"/>
    </location>
</feature>
<evidence type="ECO:0000259" key="3">
    <source>
        <dbReference type="PROSITE" id="PS50041"/>
    </source>
</evidence>
<feature type="compositionally biased region" description="Polar residues" evidence="1">
    <location>
        <begin position="32"/>
        <end position="46"/>
    </location>
</feature>
<keyword evidence="2" id="KW-0472">Membrane</keyword>
<feature type="region of interest" description="Disordered" evidence="1">
    <location>
        <begin position="1"/>
        <end position="92"/>
    </location>
</feature>
<evidence type="ECO:0000256" key="2">
    <source>
        <dbReference type="SAM" id="Phobius"/>
    </source>
</evidence>
<dbReference type="Gene3D" id="3.10.100.10">
    <property type="entry name" value="Mannose-Binding Protein A, subunit A"/>
    <property type="match status" value="1"/>
</dbReference>
<gene>
    <name evidence="4" type="ORF">BRAFLDRAFT_79558</name>
</gene>
<protein>
    <recommendedName>
        <fullName evidence="3">C-type lectin domain-containing protein</fullName>
    </recommendedName>
</protein>
<dbReference type="SUPFAM" id="SSF56436">
    <property type="entry name" value="C-type lectin-like"/>
    <property type="match status" value="1"/>
</dbReference>
<dbReference type="PROSITE" id="PS50041">
    <property type="entry name" value="C_TYPE_LECTIN_2"/>
    <property type="match status" value="1"/>
</dbReference>
<dbReference type="PANTHER" id="PTHR22801:SF63">
    <property type="entry name" value="C-TYPE LECTIN DOMAIN-CONTAINING PROTEIN"/>
    <property type="match status" value="1"/>
</dbReference>
<dbReference type="InterPro" id="IPR001304">
    <property type="entry name" value="C-type_lectin-like"/>
</dbReference>
<proteinExistence type="predicted"/>
<name>C3ZHI1_BRAFL</name>
<dbReference type="AlphaFoldDB" id="C3ZHI1"/>
<dbReference type="InParanoid" id="C3ZHI1"/>
<dbReference type="InterPro" id="IPR016187">
    <property type="entry name" value="CTDL_fold"/>
</dbReference>
<evidence type="ECO:0000313" key="4">
    <source>
        <dbReference type="EMBL" id="EEN47976.1"/>
    </source>
</evidence>
<feature type="compositionally biased region" description="Polar residues" evidence="1">
    <location>
        <begin position="69"/>
        <end position="85"/>
    </location>
</feature>
<accession>C3ZHI1</accession>
<keyword evidence="2" id="KW-0812">Transmembrane</keyword>
<dbReference type="PANTHER" id="PTHR22801">
    <property type="entry name" value="LITHOSTATHINE"/>
    <property type="match status" value="1"/>
</dbReference>
<sequence length="261" mass="28868">MYEQAQPVRTPVTGSDRKQNSGPSAHVPPNRRGNTSESVNHGSNGSRRYRERKETSSNLYEEAEAVKLNNLSGDQPHGTETSTDKTLPPPDGVSGRHICRMVAASAVVATAVTLIVVLPMFINTGTYEDEEDIFHLSTTVDTLNLGQNMTVATEQRLTEKTNMLAKTQKDDGCKVGYKLVTGICIRLSLEEKSYAAAKKACRKDGASLAMPKTEDLDVALRSLVSTVGDNRNHWIGMTRQHQGRWWKWEDGSALRNYQKYG</sequence>
<organism>
    <name type="scientific">Branchiostoma floridae</name>
    <name type="common">Florida lancelet</name>
    <name type="synonym">Amphioxus</name>
    <dbReference type="NCBI Taxonomy" id="7739"/>
    <lineage>
        <taxon>Eukaryota</taxon>
        <taxon>Metazoa</taxon>
        <taxon>Chordata</taxon>
        <taxon>Cephalochordata</taxon>
        <taxon>Leptocardii</taxon>
        <taxon>Amphioxiformes</taxon>
        <taxon>Branchiostomatidae</taxon>
        <taxon>Branchiostoma</taxon>
    </lineage>
</organism>
<dbReference type="CDD" id="cd00037">
    <property type="entry name" value="CLECT"/>
    <property type="match status" value="1"/>
</dbReference>
<dbReference type="Pfam" id="PF00059">
    <property type="entry name" value="Lectin_C"/>
    <property type="match status" value="1"/>
</dbReference>
<evidence type="ECO:0000256" key="1">
    <source>
        <dbReference type="SAM" id="MobiDB-lite"/>
    </source>
</evidence>
<reference evidence="4" key="1">
    <citation type="journal article" date="2008" name="Nature">
        <title>The amphioxus genome and the evolution of the chordate karyotype.</title>
        <authorList>
            <consortium name="US DOE Joint Genome Institute (JGI-PGF)"/>
            <person name="Putnam N.H."/>
            <person name="Butts T."/>
            <person name="Ferrier D.E.K."/>
            <person name="Furlong R.F."/>
            <person name="Hellsten U."/>
            <person name="Kawashima T."/>
            <person name="Robinson-Rechavi M."/>
            <person name="Shoguchi E."/>
            <person name="Terry A."/>
            <person name="Yu J.-K."/>
            <person name="Benito-Gutierrez E.L."/>
            <person name="Dubchak I."/>
            <person name="Garcia-Fernandez J."/>
            <person name="Gibson-Brown J.J."/>
            <person name="Grigoriev I.V."/>
            <person name="Horton A.C."/>
            <person name="de Jong P.J."/>
            <person name="Jurka J."/>
            <person name="Kapitonov V.V."/>
            <person name="Kohara Y."/>
            <person name="Kuroki Y."/>
            <person name="Lindquist E."/>
            <person name="Lucas S."/>
            <person name="Osoegawa K."/>
            <person name="Pennacchio L.A."/>
            <person name="Salamov A.A."/>
            <person name="Satou Y."/>
            <person name="Sauka-Spengler T."/>
            <person name="Schmutz J."/>
            <person name="Shin-I T."/>
            <person name="Toyoda A."/>
            <person name="Bronner-Fraser M."/>
            <person name="Fujiyama A."/>
            <person name="Holland L.Z."/>
            <person name="Holland P.W.H."/>
            <person name="Satoh N."/>
            <person name="Rokhsar D.S."/>
        </authorList>
    </citation>
    <scope>NUCLEOTIDE SEQUENCE [LARGE SCALE GENOMIC DNA]</scope>
    <source>
        <strain evidence="4">S238N-H82</strain>
        <tissue evidence="4">Testes</tissue>
    </source>
</reference>